<dbReference type="AlphaFoldDB" id="A0A0A2M839"/>
<evidence type="ECO:0000313" key="2">
    <source>
        <dbReference type="Proteomes" id="UP000030121"/>
    </source>
</evidence>
<gene>
    <name evidence="1" type="ORF">Q764_11420</name>
</gene>
<sequence length="113" mass="13218">MGTFTISKKENGLIKFEFNSRKGKTLLTSQSYRSKEECEKDIALLKEKIEVVSFLKFKTPAGKFFFKMIYNGHIHGISRKFTTELLLLKSLEEIRNNFTESETLDFSQDIFFD</sequence>
<dbReference type="RefSeq" id="WP_026979622.1">
    <property type="nucleotide sequence ID" value="NZ_AUCZ01000003.1"/>
</dbReference>
<proteinExistence type="predicted"/>
<comment type="caution">
    <text evidence="1">The sequence shown here is derived from an EMBL/GenBank/DDBJ whole genome shotgun (WGS) entry which is preliminary data.</text>
</comment>
<name>A0A0A2M839_9FLAO</name>
<protein>
    <recommendedName>
        <fullName evidence="3">DUF1508 domain-containing protein</fullName>
    </recommendedName>
</protein>
<evidence type="ECO:0000313" key="1">
    <source>
        <dbReference type="EMBL" id="KGO88832.1"/>
    </source>
</evidence>
<accession>A0A0A2M839</accession>
<evidence type="ECO:0008006" key="3">
    <source>
        <dbReference type="Google" id="ProtNLM"/>
    </source>
</evidence>
<organism evidence="1 2">
    <name type="scientific">Flavobacterium suncheonense GH29-5 = DSM 17707</name>
    <dbReference type="NCBI Taxonomy" id="1121899"/>
    <lineage>
        <taxon>Bacteria</taxon>
        <taxon>Pseudomonadati</taxon>
        <taxon>Bacteroidota</taxon>
        <taxon>Flavobacteriia</taxon>
        <taxon>Flavobacteriales</taxon>
        <taxon>Flavobacteriaceae</taxon>
        <taxon>Flavobacterium</taxon>
    </lineage>
</organism>
<dbReference type="SUPFAM" id="SSF160113">
    <property type="entry name" value="YegP-like"/>
    <property type="match status" value="1"/>
</dbReference>
<dbReference type="Proteomes" id="UP000030121">
    <property type="component" value="Unassembled WGS sequence"/>
</dbReference>
<dbReference type="EMBL" id="JRLW01000015">
    <property type="protein sequence ID" value="KGO88832.1"/>
    <property type="molecule type" value="Genomic_DNA"/>
</dbReference>
<reference evidence="1 2" key="1">
    <citation type="submission" date="2013-09" db="EMBL/GenBank/DDBJ databases">
        <authorList>
            <person name="Zeng Z."/>
            <person name="Chen C."/>
        </authorList>
    </citation>
    <scope>NUCLEOTIDE SEQUENCE [LARGE SCALE GENOMIC DNA]</scope>
    <source>
        <strain evidence="1 2">GH29-5</strain>
    </source>
</reference>
<dbReference type="OrthoDB" id="1439045at2"/>
<dbReference type="Gene3D" id="2.30.29.80">
    <property type="match status" value="1"/>
</dbReference>
<keyword evidence="2" id="KW-1185">Reference proteome</keyword>
<dbReference type="eggNOG" id="ENOG50331W5">
    <property type="taxonomic scope" value="Bacteria"/>
</dbReference>
<dbReference type="STRING" id="1121899.GCA_000430025_00857"/>
<dbReference type="InterPro" id="IPR036913">
    <property type="entry name" value="YegP-like_sf"/>
</dbReference>